<dbReference type="Gene3D" id="1.20.1250.10">
    <property type="match status" value="1"/>
</dbReference>
<evidence type="ECO:0000256" key="7">
    <source>
        <dbReference type="ARBA" id="ARBA00023157"/>
    </source>
</evidence>
<dbReference type="GO" id="GO:0006955">
    <property type="term" value="P:immune response"/>
    <property type="evidence" value="ECO:0007669"/>
    <property type="project" value="UniProtKB-ARBA"/>
</dbReference>
<evidence type="ECO:0000256" key="4">
    <source>
        <dbReference type="ARBA" id="ARBA00022525"/>
    </source>
</evidence>
<dbReference type="GeneID" id="108256863"/>
<reference evidence="10" key="2">
    <citation type="submission" date="2025-08" db="UniProtKB">
        <authorList>
            <consortium name="RefSeq"/>
        </authorList>
    </citation>
    <scope>IDENTIFICATION</scope>
    <source>
        <tissue evidence="10">Blood</tissue>
    </source>
</reference>
<evidence type="ECO:0000313" key="9">
    <source>
        <dbReference type="Proteomes" id="UP000221080"/>
    </source>
</evidence>
<evidence type="ECO:0000256" key="1">
    <source>
        <dbReference type="ARBA" id="ARBA00004613"/>
    </source>
</evidence>
<name>A0A979E0M1_ICTPU</name>
<gene>
    <name evidence="10" type="primary">LOC108256863</name>
</gene>
<keyword evidence="3" id="KW-0202">Cytokine</keyword>
<keyword evidence="7" id="KW-1015">Disulfide bond</keyword>
<comment type="similarity">
    <text evidence="2">Belongs to the alpha/beta interferon family.</text>
</comment>
<dbReference type="InterPro" id="IPR009079">
    <property type="entry name" value="4_helix_cytokine-like_core"/>
</dbReference>
<dbReference type="RefSeq" id="XP_047006488.2">
    <property type="nucleotide sequence ID" value="XM_047150532.2"/>
</dbReference>
<evidence type="ECO:0000256" key="3">
    <source>
        <dbReference type="ARBA" id="ARBA00022514"/>
    </source>
</evidence>
<dbReference type="GO" id="GO:0051607">
    <property type="term" value="P:defense response to virus"/>
    <property type="evidence" value="ECO:0007669"/>
    <property type="project" value="UniProtKB-KW"/>
</dbReference>
<evidence type="ECO:0000256" key="8">
    <source>
        <dbReference type="SAM" id="SignalP"/>
    </source>
</evidence>
<keyword evidence="5 8" id="KW-0732">Signal</keyword>
<feature type="chain" id="PRO_5039912892" evidence="8">
    <location>
        <begin position="23"/>
        <end position="192"/>
    </location>
</feature>
<dbReference type="Proteomes" id="UP000221080">
    <property type="component" value="Chromosome 24"/>
</dbReference>
<evidence type="ECO:0000313" key="10">
    <source>
        <dbReference type="RefSeq" id="XP_047006488.2"/>
    </source>
</evidence>
<organism evidence="9 10">
    <name type="scientific">Ictalurus punctatus</name>
    <name type="common">Channel catfish</name>
    <name type="synonym">Silurus punctatus</name>
    <dbReference type="NCBI Taxonomy" id="7998"/>
    <lineage>
        <taxon>Eukaryota</taxon>
        <taxon>Metazoa</taxon>
        <taxon>Chordata</taxon>
        <taxon>Craniata</taxon>
        <taxon>Vertebrata</taxon>
        <taxon>Euteleostomi</taxon>
        <taxon>Actinopterygii</taxon>
        <taxon>Neopterygii</taxon>
        <taxon>Teleostei</taxon>
        <taxon>Ostariophysi</taxon>
        <taxon>Siluriformes</taxon>
        <taxon>Ictaluridae</taxon>
        <taxon>Ictalurus</taxon>
    </lineage>
</organism>
<reference evidence="9" key="1">
    <citation type="journal article" date="2016" name="Nat. Commun.">
        <title>The channel catfish genome sequence provides insights into the evolution of scale formation in teleosts.</title>
        <authorList>
            <person name="Liu Z."/>
            <person name="Liu S."/>
            <person name="Yao J."/>
            <person name="Bao L."/>
            <person name="Zhang J."/>
            <person name="Li Y."/>
            <person name="Jiang C."/>
            <person name="Sun L."/>
            <person name="Wang R."/>
            <person name="Zhang Y."/>
            <person name="Zhou T."/>
            <person name="Zeng Q."/>
            <person name="Fu Q."/>
            <person name="Gao S."/>
            <person name="Li N."/>
            <person name="Koren S."/>
            <person name="Jiang Y."/>
            <person name="Zimin A."/>
            <person name="Xu P."/>
            <person name="Phillippy A.M."/>
            <person name="Geng X."/>
            <person name="Song L."/>
            <person name="Sun F."/>
            <person name="Li C."/>
            <person name="Wang X."/>
            <person name="Chen A."/>
            <person name="Jin Y."/>
            <person name="Yuan Z."/>
            <person name="Yang Y."/>
            <person name="Tan S."/>
            <person name="Peatman E."/>
            <person name="Lu J."/>
            <person name="Qin Z."/>
            <person name="Dunham R."/>
            <person name="Li Z."/>
            <person name="Sonstegard T."/>
            <person name="Feng J."/>
            <person name="Danzmann R.G."/>
            <person name="Schroeder S."/>
            <person name="Scheffler B."/>
            <person name="Duke M.V."/>
            <person name="Ballard L."/>
            <person name="Kucuktas H."/>
            <person name="Kaltenboeck L."/>
            <person name="Liu H."/>
            <person name="Armbruster J."/>
            <person name="Xie Y."/>
            <person name="Kirby M.L."/>
            <person name="Tian Y."/>
            <person name="Flanagan M.E."/>
            <person name="Mu W."/>
            <person name="Waldbieser G.C."/>
        </authorList>
    </citation>
    <scope>NUCLEOTIDE SEQUENCE [LARGE SCALE GENOMIC DNA]</scope>
    <source>
        <strain evidence="9">SDA103</strain>
    </source>
</reference>
<dbReference type="Pfam" id="PF00143">
    <property type="entry name" value="Interferon"/>
    <property type="match status" value="1"/>
</dbReference>
<dbReference type="SUPFAM" id="SSF47266">
    <property type="entry name" value="4-helical cytokines"/>
    <property type="match status" value="1"/>
</dbReference>
<protein>
    <submittedName>
        <fullName evidence="10">Interferon a3</fullName>
    </submittedName>
</protein>
<dbReference type="GO" id="GO:0005615">
    <property type="term" value="C:extracellular space"/>
    <property type="evidence" value="ECO:0007669"/>
    <property type="project" value="UniProtKB-KW"/>
</dbReference>
<evidence type="ECO:0000256" key="2">
    <source>
        <dbReference type="ARBA" id="ARBA00011033"/>
    </source>
</evidence>
<dbReference type="GO" id="GO:0005125">
    <property type="term" value="F:cytokine activity"/>
    <property type="evidence" value="ECO:0007669"/>
    <property type="project" value="UniProtKB-KW"/>
</dbReference>
<keyword evidence="6" id="KW-0051">Antiviral defense</keyword>
<keyword evidence="4" id="KW-0964">Secreted</keyword>
<proteinExistence type="inferred from homology"/>
<dbReference type="InterPro" id="IPR000471">
    <property type="entry name" value="Interferon_alpha/beta/delta"/>
</dbReference>
<keyword evidence="9" id="KW-1185">Reference proteome</keyword>
<comment type="subcellular location">
    <subcellularLocation>
        <location evidence="1">Secreted</location>
    </subcellularLocation>
</comment>
<dbReference type="GO" id="GO:0005126">
    <property type="term" value="F:cytokine receptor binding"/>
    <property type="evidence" value="ECO:0007669"/>
    <property type="project" value="InterPro"/>
</dbReference>
<sequence length="192" mass="22623">MTVLNVWVFIVIALNSWNCARACAWMKTQNKATLSNFQVLSTNSIVHLQQACRDAGHDHGHLIMEFPNKQYNLITHLQANDHILFILRTLKGVMRIYRRKSKEMNCDQHKLRIFLLEVDRQILELERCARYIVTDEVHKRMFKEMEIHFRSLVSHLRNTEYNAKSWNDVAGVILKHLQRLDLLATTTKTILN</sequence>
<dbReference type="PANTHER" id="PTHR11691:SF73">
    <property type="entry name" value="INTERFERON BETA"/>
    <property type="match status" value="1"/>
</dbReference>
<dbReference type="PANTHER" id="PTHR11691">
    <property type="entry name" value="TYPE I INTERFERON"/>
    <property type="match status" value="1"/>
</dbReference>
<dbReference type="OrthoDB" id="8695376at2759"/>
<evidence type="ECO:0000256" key="6">
    <source>
        <dbReference type="ARBA" id="ARBA00023118"/>
    </source>
</evidence>
<feature type="signal peptide" evidence="8">
    <location>
        <begin position="1"/>
        <end position="22"/>
    </location>
</feature>
<evidence type="ECO:0000256" key="5">
    <source>
        <dbReference type="ARBA" id="ARBA00022729"/>
    </source>
</evidence>
<dbReference type="KEGG" id="ipu:108256863"/>
<accession>A0A979E0M1</accession>
<dbReference type="AlphaFoldDB" id="A0A979E0M1"/>